<protein>
    <submittedName>
        <fullName evidence="2">Uncharacterized protein</fullName>
    </submittedName>
</protein>
<name>A0A0F8YM95_9ZZZZ</name>
<reference evidence="2" key="1">
    <citation type="journal article" date="2015" name="Nature">
        <title>Complex archaea that bridge the gap between prokaryotes and eukaryotes.</title>
        <authorList>
            <person name="Spang A."/>
            <person name="Saw J.H."/>
            <person name="Jorgensen S.L."/>
            <person name="Zaremba-Niedzwiedzka K."/>
            <person name="Martijn J."/>
            <person name="Lind A.E."/>
            <person name="van Eijk R."/>
            <person name="Schleper C."/>
            <person name="Guy L."/>
            <person name="Ettema T.J."/>
        </authorList>
    </citation>
    <scope>NUCLEOTIDE SEQUENCE</scope>
</reference>
<evidence type="ECO:0000313" key="2">
    <source>
        <dbReference type="EMBL" id="KKK55309.1"/>
    </source>
</evidence>
<dbReference type="EMBL" id="LAZR01065558">
    <property type="protein sequence ID" value="KKK55309.1"/>
    <property type="molecule type" value="Genomic_DNA"/>
</dbReference>
<comment type="caution">
    <text evidence="2">The sequence shown here is derived from an EMBL/GenBank/DDBJ whole genome shotgun (WGS) entry which is preliminary data.</text>
</comment>
<sequence>MTTTFDSFDGSPHDAFVESPHGVRNRVEPQPPPGVGINPIIFVISANRPITRHVWSAQFRQFTQFPGNEQLSPWQFVRTEEHNIVGGNYDDASKWEVDVQRLRDAFARVEAFDWRGRNRLKPNYKLFLVHATS</sequence>
<evidence type="ECO:0000256" key="1">
    <source>
        <dbReference type="SAM" id="MobiDB-lite"/>
    </source>
</evidence>
<gene>
    <name evidence="2" type="ORF">LCGC14_3075830</name>
</gene>
<accession>A0A0F8YM95</accession>
<feature type="non-terminal residue" evidence="2">
    <location>
        <position position="133"/>
    </location>
</feature>
<feature type="region of interest" description="Disordered" evidence="1">
    <location>
        <begin position="1"/>
        <end position="31"/>
    </location>
</feature>
<organism evidence="2">
    <name type="scientific">marine sediment metagenome</name>
    <dbReference type="NCBI Taxonomy" id="412755"/>
    <lineage>
        <taxon>unclassified sequences</taxon>
        <taxon>metagenomes</taxon>
        <taxon>ecological metagenomes</taxon>
    </lineage>
</organism>
<dbReference type="AlphaFoldDB" id="A0A0F8YM95"/>
<proteinExistence type="predicted"/>